<evidence type="ECO:0000313" key="1">
    <source>
        <dbReference type="EMBL" id="GKT29296.1"/>
    </source>
</evidence>
<dbReference type="EMBL" id="BQXS01020266">
    <property type="protein sequence ID" value="GKT29296.1"/>
    <property type="molecule type" value="Genomic_DNA"/>
</dbReference>
<proteinExistence type="predicted"/>
<keyword evidence="2" id="KW-1185">Reference proteome</keyword>
<comment type="caution">
    <text evidence="1">The sequence shown here is derived from an EMBL/GenBank/DDBJ whole genome shotgun (WGS) entry which is preliminary data.</text>
</comment>
<name>A0ABQ5KEK7_9EUKA</name>
<organism evidence="1 2">
    <name type="scientific">Aduncisulcus paluster</name>
    <dbReference type="NCBI Taxonomy" id="2918883"/>
    <lineage>
        <taxon>Eukaryota</taxon>
        <taxon>Metamonada</taxon>
        <taxon>Carpediemonas-like organisms</taxon>
        <taxon>Aduncisulcus</taxon>
    </lineage>
</organism>
<gene>
    <name evidence="1" type="ORF">ADUPG1_014719</name>
</gene>
<reference evidence="1" key="1">
    <citation type="submission" date="2022-03" db="EMBL/GenBank/DDBJ databases">
        <title>Draft genome sequence of Aduncisulcus paluster, a free-living microaerophilic Fornicata.</title>
        <authorList>
            <person name="Yuyama I."/>
            <person name="Kume K."/>
            <person name="Tamura T."/>
            <person name="Inagaki Y."/>
            <person name="Hashimoto T."/>
        </authorList>
    </citation>
    <scope>NUCLEOTIDE SEQUENCE</scope>
    <source>
        <strain evidence="1">NY0171</strain>
    </source>
</reference>
<protein>
    <submittedName>
        <fullName evidence="1">Uncharacterized protein</fullName>
    </submittedName>
</protein>
<dbReference type="Proteomes" id="UP001057375">
    <property type="component" value="Unassembled WGS sequence"/>
</dbReference>
<feature type="non-terminal residue" evidence="1">
    <location>
        <position position="1"/>
    </location>
</feature>
<accession>A0ABQ5KEK7</accession>
<evidence type="ECO:0000313" key="2">
    <source>
        <dbReference type="Proteomes" id="UP001057375"/>
    </source>
</evidence>
<sequence>RYADGGCRSRVRRDIISPDMLSTLISSSPSSSTLSK</sequence>
<feature type="non-terminal residue" evidence="1">
    <location>
        <position position="36"/>
    </location>
</feature>